<evidence type="ECO:0000313" key="4">
    <source>
        <dbReference type="Proteomes" id="UP000238348"/>
    </source>
</evidence>
<evidence type="ECO:0000313" key="3">
    <source>
        <dbReference type="EMBL" id="AUX39266.1"/>
    </source>
</evidence>
<feature type="signal peptide" evidence="2">
    <location>
        <begin position="1"/>
        <end position="22"/>
    </location>
</feature>
<dbReference type="RefSeq" id="WP_104977259.1">
    <property type="nucleotide sequence ID" value="NZ_CP012673.1"/>
</dbReference>
<sequence length="358" mass="36417">MRRSAVSRLTALVALVVAGACTLDFDQFDSAGYQGPPAGSSGGGGGAPPPPTTTTTSAGSGGGEICTNGDDDDRDGEVDCADDGCDGFSCVAVPEDWEGPGLLYAGPASDEVECPAGFPTRVDVGGRDVEAPATCSPCACGEPEVRCDDPDITAYVDSQCDDAALTVGLPPGVCVPLSDNLPFDSFDGAPPDVRSASCPASGGEPTGPAPRFGVQALVCALGSSTGGCDAGETCAPRDVDDPFQPGACVWREGERRCPQGFGERHVFARDVIDDRGCTRCTCDEDGVRCTATTTFFANDDCDDPTISVRHDESCAEDAPAAASLRVEVAATGSCQPRGGSPTGEAVEGEDRMTVCCAR</sequence>
<evidence type="ECO:0008006" key="5">
    <source>
        <dbReference type="Google" id="ProtNLM"/>
    </source>
</evidence>
<gene>
    <name evidence="3" type="ORF">SOCE26_006500</name>
</gene>
<feature type="region of interest" description="Disordered" evidence="1">
    <location>
        <begin position="32"/>
        <end position="70"/>
    </location>
</feature>
<keyword evidence="2" id="KW-0732">Signal</keyword>
<organism evidence="3 4">
    <name type="scientific">Sorangium cellulosum</name>
    <name type="common">Polyangium cellulosum</name>
    <dbReference type="NCBI Taxonomy" id="56"/>
    <lineage>
        <taxon>Bacteria</taxon>
        <taxon>Pseudomonadati</taxon>
        <taxon>Myxococcota</taxon>
        <taxon>Polyangia</taxon>
        <taxon>Polyangiales</taxon>
        <taxon>Polyangiaceae</taxon>
        <taxon>Sorangium</taxon>
    </lineage>
</organism>
<accession>A0A2L0EIZ4</accession>
<dbReference type="Proteomes" id="UP000238348">
    <property type="component" value="Chromosome"/>
</dbReference>
<evidence type="ECO:0000256" key="2">
    <source>
        <dbReference type="SAM" id="SignalP"/>
    </source>
</evidence>
<name>A0A2L0EIZ4_SORCE</name>
<evidence type="ECO:0000256" key="1">
    <source>
        <dbReference type="SAM" id="MobiDB-lite"/>
    </source>
</evidence>
<protein>
    <recommendedName>
        <fullName evidence="5">Secreted protein</fullName>
    </recommendedName>
</protein>
<reference evidence="3 4" key="1">
    <citation type="submission" date="2015-09" db="EMBL/GenBank/DDBJ databases">
        <title>Sorangium comparison.</title>
        <authorList>
            <person name="Zaburannyi N."/>
            <person name="Bunk B."/>
            <person name="Overmann J."/>
            <person name="Mueller R."/>
        </authorList>
    </citation>
    <scope>NUCLEOTIDE SEQUENCE [LARGE SCALE GENOMIC DNA]</scope>
    <source>
        <strain evidence="3 4">So ce26</strain>
    </source>
</reference>
<dbReference type="PROSITE" id="PS51257">
    <property type="entry name" value="PROKAR_LIPOPROTEIN"/>
    <property type="match status" value="1"/>
</dbReference>
<proteinExistence type="predicted"/>
<feature type="chain" id="PRO_5014804633" description="Secreted protein" evidence="2">
    <location>
        <begin position="23"/>
        <end position="358"/>
    </location>
</feature>
<dbReference type="AlphaFoldDB" id="A0A2L0EIZ4"/>
<dbReference type="EMBL" id="CP012673">
    <property type="protein sequence ID" value="AUX39266.1"/>
    <property type="molecule type" value="Genomic_DNA"/>
</dbReference>
<dbReference type="OrthoDB" id="5501416at2"/>